<keyword evidence="2" id="KW-0677">Repeat</keyword>
<evidence type="ECO:0000313" key="8">
    <source>
        <dbReference type="EMBL" id="NXQ00137.1"/>
    </source>
</evidence>
<dbReference type="SUPFAM" id="SSF57667">
    <property type="entry name" value="beta-beta-alpha zinc fingers"/>
    <property type="match status" value="1"/>
</dbReference>
<evidence type="ECO:0000256" key="1">
    <source>
        <dbReference type="ARBA" id="ARBA00022723"/>
    </source>
</evidence>
<evidence type="ECO:0000259" key="7">
    <source>
        <dbReference type="PROSITE" id="PS50157"/>
    </source>
</evidence>
<reference evidence="8" key="1">
    <citation type="submission" date="2019-09" db="EMBL/GenBank/DDBJ databases">
        <title>Bird 10,000 Genomes (B10K) Project - Family phase.</title>
        <authorList>
            <person name="Zhang G."/>
        </authorList>
    </citation>
    <scope>NUCLEOTIDE SEQUENCE</scope>
    <source>
        <strain evidence="8">B10K-DU-002-50</strain>
        <tissue evidence="8">Muscle</tissue>
    </source>
</reference>
<evidence type="ECO:0000256" key="2">
    <source>
        <dbReference type="ARBA" id="ARBA00022737"/>
    </source>
</evidence>
<evidence type="ECO:0000256" key="6">
    <source>
        <dbReference type="SAM" id="MobiDB-lite"/>
    </source>
</evidence>
<proteinExistence type="predicted"/>
<sequence length="262" mass="28196">SFPGSEDAGSKPALLPPAEDREDPGSPGLPEKGAVPGQLGDSEMIVIKTEEQQPQEDGAELLALPMVPAVRLDEEVPLSQEQPVSWDSHGVAGPKAAGESLGEFCLGEFKPVVVPVEAHPAPGLPFPTEHALGAGTEQPFALAQGMPPGEDPAAEVASPQSSWEQQSPRDDPRALPPGWKSRLYRCIECAESFPQKASLEEHQRRHTQQRPFQCHGCTKSFRHRQSLNHHQKVHAVATCPAGSLPGHEPELEPCEALSQDNR</sequence>
<dbReference type="PROSITE" id="PS00028">
    <property type="entry name" value="ZINC_FINGER_C2H2_1"/>
    <property type="match status" value="2"/>
</dbReference>
<protein>
    <submittedName>
        <fullName evidence="8">ZNF32 protein</fullName>
    </submittedName>
</protein>
<feature type="region of interest" description="Disordered" evidence="6">
    <location>
        <begin position="1"/>
        <end position="61"/>
    </location>
</feature>
<feature type="non-terminal residue" evidence="8">
    <location>
        <position position="262"/>
    </location>
</feature>
<dbReference type="InterPro" id="IPR036236">
    <property type="entry name" value="Znf_C2H2_sf"/>
</dbReference>
<dbReference type="GO" id="GO:0008270">
    <property type="term" value="F:zinc ion binding"/>
    <property type="evidence" value="ECO:0007669"/>
    <property type="project" value="UniProtKB-KW"/>
</dbReference>
<dbReference type="AlphaFoldDB" id="A0A852E549"/>
<comment type="caution">
    <text evidence="8">The sequence shown here is derived from an EMBL/GenBank/DDBJ whole genome shotgun (WGS) entry which is preliminary data.</text>
</comment>
<keyword evidence="4" id="KW-0862">Zinc</keyword>
<dbReference type="GO" id="GO:0043565">
    <property type="term" value="F:sequence-specific DNA binding"/>
    <property type="evidence" value="ECO:0007669"/>
    <property type="project" value="TreeGrafter"/>
</dbReference>
<dbReference type="GO" id="GO:0005634">
    <property type="term" value="C:nucleus"/>
    <property type="evidence" value="ECO:0007669"/>
    <property type="project" value="TreeGrafter"/>
</dbReference>
<keyword evidence="1" id="KW-0479">Metal-binding</keyword>
<evidence type="ECO:0000256" key="4">
    <source>
        <dbReference type="ARBA" id="ARBA00022833"/>
    </source>
</evidence>
<dbReference type="PANTHER" id="PTHR24408">
    <property type="entry name" value="ZINC FINGER PROTEIN"/>
    <property type="match status" value="1"/>
</dbReference>
<dbReference type="Gene3D" id="3.30.160.60">
    <property type="entry name" value="Classic Zinc Finger"/>
    <property type="match status" value="2"/>
</dbReference>
<accession>A0A852E549</accession>
<dbReference type="GO" id="GO:0000981">
    <property type="term" value="F:DNA-binding transcription factor activity, RNA polymerase II-specific"/>
    <property type="evidence" value="ECO:0007669"/>
    <property type="project" value="TreeGrafter"/>
</dbReference>
<feature type="region of interest" description="Disordered" evidence="6">
    <location>
        <begin position="241"/>
        <end position="262"/>
    </location>
</feature>
<dbReference type="FunFam" id="3.30.160.60:FF:000446">
    <property type="entry name" value="Zinc finger protein"/>
    <property type="match status" value="1"/>
</dbReference>
<feature type="non-terminal residue" evidence="8">
    <location>
        <position position="1"/>
    </location>
</feature>
<dbReference type="PROSITE" id="PS50157">
    <property type="entry name" value="ZINC_FINGER_C2H2_2"/>
    <property type="match status" value="2"/>
</dbReference>
<keyword evidence="3 5" id="KW-0863">Zinc-finger</keyword>
<dbReference type="Pfam" id="PF00096">
    <property type="entry name" value="zf-C2H2"/>
    <property type="match status" value="2"/>
</dbReference>
<dbReference type="Proteomes" id="UP000656497">
    <property type="component" value="Unassembled WGS sequence"/>
</dbReference>
<name>A0A852E549_VIDMA</name>
<gene>
    <name evidence="8" type="primary">Znf32</name>
    <name evidence="8" type="ORF">VIDMAC_R14699</name>
</gene>
<dbReference type="SMART" id="SM00355">
    <property type="entry name" value="ZnF_C2H2"/>
    <property type="match status" value="2"/>
</dbReference>
<dbReference type="FunFam" id="3.30.160.60:FF:000100">
    <property type="entry name" value="Zinc finger 45-like"/>
    <property type="match status" value="1"/>
</dbReference>
<feature type="domain" description="C2H2-type" evidence="7">
    <location>
        <begin position="212"/>
        <end position="235"/>
    </location>
</feature>
<keyword evidence="9" id="KW-1185">Reference proteome</keyword>
<organism evidence="8 9">
    <name type="scientific">Vidua macroura</name>
    <name type="common">Pin-tailed whydah</name>
    <dbReference type="NCBI Taxonomy" id="187451"/>
    <lineage>
        <taxon>Eukaryota</taxon>
        <taxon>Metazoa</taxon>
        <taxon>Chordata</taxon>
        <taxon>Craniata</taxon>
        <taxon>Vertebrata</taxon>
        <taxon>Euteleostomi</taxon>
        <taxon>Archelosauria</taxon>
        <taxon>Archosauria</taxon>
        <taxon>Dinosauria</taxon>
        <taxon>Saurischia</taxon>
        <taxon>Theropoda</taxon>
        <taxon>Coelurosauria</taxon>
        <taxon>Aves</taxon>
        <taxon>Neognathae</taxon>
        <taxon>Neoaves</taxon>
        <taxon>Telluraves</taxon>
        <taxon>Australaves</taxon>
        <taxon>Passeriformes</taxon>
        <taxon>Passeroidea</taxon>
        <taxon>Estrildidae</taxon>
        <taxon>Viduinae</taxon>
        <taxon>Vidua</taxon>
    </lineage>
</organism>
<evidence type="ECO:0000313" key="9">
    <source>
        <dbReference type="Proteomes" id="UP000656497"/>
    </source>
</evidence>
<dbReference type="EMBL" id="WBNN01011082">
    <property type="protein sequence ID" value="NXQ00137.1"/>
    <property type="molecule type" value="Genomic_DNA"/>
</dbReference>
<dbReference type="InterPro" id="IPR013087">
    <property type="entry name" value="Znf_C2H2_type"/>
</dbReference>
<feature type="region of interest" description="Disordered" evidence="6">
    <location>
        <begin position="76"/>
        <end position="96"/>
    </location>
</feature>
<evidence type="ECO:0000256" key="5">
    <source>
        <dbReference type="PROSITE-ProRule" id="PRU00042"/>
    </source>
</evidence>
<dbReference type="PANTHER" id="PTHR24408:SF65">
    <property type="entry name" value="C2H2-TYPE DOMAIN-CONTAINING PROTEIN"/>
    <property type="match status" value="1"/>
</dbReference>
<evidence type="ECO:0000256" key="3">
    <source>
        <dbReference type="ARBA" id="ARBA00022771"/>
    </source>
</evidence>
<feature type="region of interest" description="Disordered" evidence="6">
    <location>
        <begin position="140"/>
        <end position="177"/>
    </location>
</feature>
<feature type="domain" description="C2H2-type" evidence="7">
    <location>
        <begin position="184"/>
        <end position="211"/>
    </location>
</feature>